<dbReference type="Proteomes" id="UP000276133">
    <property type="component" value="Unassembled WGS sequence"/>
</dbReference>
<name>A0A3M7RQ59_BRAPC</name>
<protein>
    <submittedName>
        <fullName evidence="1">Uncharacterized protein</fullName>
    </submittedName>
</protein>
<evidence type="ECO:0000313" key="2">
    <source>
        <dbReference type="Proteomes" id="UP000276133"/>
    </source>
</evidence>
<dbReference type="EMBL" id="REGN01002888">
    <property type="protein sequence ID" value="RNA25681.1"/>
    <property type="molecule type" value="Genomic_DNA"/>
</dbReference>
<keyword evidence="2" id="KW-1185">Reference proteome</keyword>
<organism evidence="1 2">
    <name type="scientific">Brachionus plicatilis</name>
    <name type="common">Marine rotifer</name>
    <name type="synonym">Brachionus muelleri</name>
    <dbReference type="NCBI Taxonomy" id="10195"/>
    <lineage>
        <taxon>Eukaryota</taxon>
        <taxon>Metazoa</taxon>
        <taxon>Spiralia</taxon>
        <taxon>Gnathifera</taxon>
        <taxon>Rotifera</taxon>
        <taxon>Eurotatoria</taxon>
        <taxon>Monogononta</taxon>
        <taxon>Pseudotrocha</taxon>
        <taxon>Ploima</taxon>
        <taxon>Brachionidae</taxon>
        <taxon>Brachionus</taxon>
    </lineage>
</organism>
<proteinExistence type="predicted"/>
<evidence type="ECO:0000313" key="1">
    <source>
        <dbReference type="EMBL" id="RNA25681.1"/>
    </source>
</evidence>
<sequence>MFLKTKLNLDDFKWHVTFKLKYLMIAQSHLQNGVFDILAKNIRCFPPDSYFFITILKLEKILNKMGYLTMLITNMNFVLVKNRWVGRGTRFLGRCLKRYHLVNGTPNYSLSRLIHTKERQILQRNGKFNGWTELDRLVSLEKTLKKLEKAKIV</sequence>
<comment type="caution">
    <text evidence="1">The sequence shown here is derived from an EMBL/GenBank/DDBJ whole genome shotgun (WGS) entry which is preliminary data.</text>
</comment>
<accession>A0A3M7RQ59</accession>
<reference evidence="1 2" key="1">
    <citation type="journal article" date="2018" name="Sci. Rep.">
        <title>Genomic signatures of local adaptation to the degree of environmental predictability in rotifers.</title>
        <authorList>
            <person name="Franch-Gras L."/>
            <person name="Hahn C."/>
            <person name="Garcia-Roger E.M."/>
            <person name="Carmona M.J."/>
            <person name="Serra M."/>
            <person name="Gomez A."/>
        </authorList>
    </citation>
    <scope>NUCLEOTIDE SEQUENCE [LARGE SCALE GENOMIC DNA]</scope>
    <source>
        <strain evidence="1">HYR1</strain>
    </source>
</reference>
<gene>
    <name evidence="1" type="ORF">BpHYR1_017079</name>
</gene>
<dbReference type="AlphaFoldDB" id="A0A3M7RQ59"/>